<dbReference type="GO" id="GO:0072527">
    <property type="term" value="P:pyrimidine-containing compound metabolic process"/>
    <property type="evidence" value="ECO:0007669"/>
    <property type="project" value="UniProtKB-ARBA"/>
</dbReference>
<dbReference type="GO" id="GO:0055086">
    <property type="term" value="P:nucleobase-containing small molecule metabolic process"/>
    <property type="evidence" value="ECO:0007669"/>
    <property type="project" value="UniProtKB-ARBA"/>
</dbReference>
<comment type="similarity">
    <text evidence="1">Belongs to the cytidine and deoxycytidylate deaminase family.</text>
</comment>
<reference evidence="6 7" key="1">
    <citation type="submission" date="2019-05" db="EMBL/GenBank/DDBJ databases">
        <title>Verrucobacter flavum gen. nov., sp. nov. a new member of the family Verrucomicrobiaceae.</title>
        <authorList>
            <person name="Szuroczki S."/>
            <person name="Abbaszade G."/>
            <person name="Szabo A."/>
            <person name="Felfoldi T."/>
            <person name="Schumann P."/>
            <person name="Boka K."/>
            <person name="Keki Z."/>
            <person name="Toumi M."/>
            <person name="Toth E."/>
        </authorList>
    </citation>
    <scope>NUCLEOTIDE SEQUENCE [LARGE SCALE GENOMIC DNA]</scope>
    <source>
        <strain evidence="6 7">MG-N-17</strain>
    </source>
</reference>
<keyword evidence="3" id="KW-0378">Hydrolase</keyword>
<dbReference type="InterPro" id="IPR016192">
    <property type="entry name" value="APOBEC/CMP_deaminase_Zn-bd"/>
</dbReference>
<dbReference type="Gene3D" id="3.40.140.10">
    <property type="entry name" value="Cytidine Deaminase, domain 2"/>
    <property type="match status" value="1"/>
</dbReference>
<evidence type="ECO:0000313" key="7">
    <source>
        <dbReference type="Proteomes" id="UP000306196"/>
    </source>
</evidence>
<dbReference type="AlphaFoldDB" id="A0A5R8K754"/>
<dbReference type="Proteomes" id="UP000306196">
    <property type="component" value="Unassembled WGS sequence"/>
</dbReference>
<evidence type="ECO:0000259" key="5">
    <source>
        <dbReference type="Pfam" id="PF00383"/>
    </source>
</evidence>
<sequence>MINPSTRLIAEAIKVQGRFALNDDGAAGSVSAAILTSQGNIYTGICIDITCGIGTCAEHAAVAEMLKHRETQIEMIVAVKNQTIIPPCGRCRELLLQVDARNIDSRILLDGGQSMTLSEMLPHPWLTMRPRNRTPAQPLPLAPENLPTILPRLESLKLPHREKRQKRPA</sequence>
<dbReference type="PROSITE" id="PS00903">
    <property type="entry name" value="CYT_DCMP_DEAMINASES_1"/>
    <property type="match status" value="1"/>
</dbReference>
<keyword evidence="4" id="KW-0862">Zinc</keyword>
<gene>
    <name evidence="6" type="ORF">FEM03_23885</name>
</gene>
<dbReference type="PANTHER" id="PTHR11644:SF2">
    <property type="entry name" value="CYTIDINE DEAMINASE"/>
    <property type="match status" value="1"/>
</dbReference>
<dbReference type="GO" id="GO:0005829">
    <property type="term" value="C:cytosol"/>
    <property type="evidence" value="ECO:0007669"/>
    <property type="project" value="TreeGrafter"/>
</dbReference>
<dbReference type="InterPro" id="IPR050202">
    <property type="entry name" value="Cyt/Deoxycyt_deaminase"/>
</dbReference>
<dbReference type="RefSeq" id="WP_138088909.1">
    <property type="nucleotide sequence ID" value="NZ_VAUV01000031.1"/>
</dbReference>
<dbReference type="GO" id="GO:0004126">
    <property type="term" value="F:cytidine deaminase activity"/>
    <property type="evidence" value="ECO:0007669"/>
    <property type="project" value="UniProtKB-ARBA"/>
</dbReference>
<dbReference type="OrthoDB" id="9799092at2"/>
<dbReference type="PANTHER" id="PTHR11644">
    <property type="entry name" value="CYTIDINE DEAMINASE"/>
    <property type="match status" value="1"/>
</dbReference>
<dbReference type="CDD" id="cd01283">
    <property type="entry name" value="cytidine_deaminase"/>
    <property type="match status" value="1"/>
</dbReference>
<comment type="caution">
    <text evidence="6">The sequence shown here is derived from an EMBL/GenBank/DDBJ whole genome shotgun (WGS) entry which is preliminary data.</text>
</comment>
<evidence type="ECO:0000313" key="6">
    <source>
        <dbReference type="EMBL" id="TLD68201.1"/>
    </source>
</evidence>
<evidence type="ECO:0000256" key="3">
    <source>
        <dbReference type="ARBA" id="ARBA00022801"/>
    </source>
</evidence>
<keyword evidence="7" id="KW-1185">Reference proteome</keyword>
<evidence type="ECO:0000256" key="1">
    <source>
        <dbReference type="ARBA" id="ARBA00006576"/>
    </source>
</evidence>
<dbReference type="SUPFAM" id="SSF53927">
    <property type="entry name" value="Cytidine deaminase-like"/>
    <property type="match status" value="1"/>
</dbReference>
<dbReference type="InterPro" id="IPR002125">
    <property type="entry name" value="CMP_dCMP_dom"/>
</dbReference>
<dbReference type="GO" id="GO:0008270">
    <property type="term" value="F:zinc ion binding"/>
    <property type="evidence" value="ECO:0007669"/>
    <property type="project" value="InterPro"/>
</dbReference>
<dbReference type="InterPro" id="IPR016193">
    <property type="entry name" value="Cytidine_deaminase-like"/>
</dbReference>
<evidence type="ECO:0000256" key="4">
    <source>
        <dbReference type="ARBA" id="ARBA00022833"/>
    </source>
</evidence>
<feature type="domain" description="CMP/dCMP-type deaminase" evidence="5">
    <location>
        <begin position="8"/>
        <end position="102"/>
    </location>
</feature>
<proteinExistence type="inferred from homology"/>
<dbReference type="EMBL" id="VAUV01000031">
    <property type="protein sequence ID" value="TLD68201.1"/>
    <property type="molecule type" value="Genomic_DNA"/>
</dbReference>
<protein>
    <submittedName>
        <fullName evidence="6">Cytidine deaminase</fullName>
    </submittedName>
</protein>
<name>A0A5R8K754_9BACT</name>
<accession>A0A5R8K754</accession>
<keyword evidence="2" id="KW-0479">Metal-binding</keyword>
<dbReference type="Pfam" id="PF00383">
    <property type="entry name" value="dCMP_cyt_deam_1"/>
    <property type="match status" value="1"/>
</dbReference>
<dbReference type="GO" id="GO:0042802">
    <property type="term" value="F:identical protein binding"/>
    <property type="evidence" value="ECO:0007669"/>
    <property type="project" value="UniProtKB-ARBA"/>
</dbReference>
<organism evidence="6 7">
    <name type="scientific">Phragmitibacter flavus</name>
    <dbReference type="NCBI Taxonomy" id="2576071"/>
    <lineage>
        <taxon>Bacteria</taxon>
        <taxon>Pseudomonadati</taxon>
        <taxon>Verrucomicrobiota</taxon>
        <taxon>Verrucomicrobiia</taxon>
        <taxon>Verrucomicrobiales</taxon>
        <taxon>Verrucomicrobiaceae</taxon>
        <taxon>Phragmitibacter</taxon>
    </lineage>
</organism>
<evidence type="ECO:0000256" key="2">
    <source>
        <dbReference type="ARBA" id="ARBA00022723"/>
    </source>
</evidence>